<reference evidence="1 2" key="1">
    <citation type="submission" date="2019-08" db="EMBL/GenBank/DDBJ databases">
        <title>In-depth cultivation of the pig gut microbiome towards novel bacterial diversity and tailored functional studies.</title>
        <authorList>
            <person name="Wylensek D."/>
            <person name="Hitch T.C.A."/>
            <person name="Clavel T."/>
        </authorList>
    </citation>
    <scope>NUCLEOTIDE SEQUENCE [LARGE SCALE GENOMIC DNA]</scope>
    <source>
        <strain evidence="1 2">BBE-744-WT-12</strain>
    </source>
</reference>
<dbReference type="EMBL" id="VUNS01000003">
    <property type="protein sequence ID" value="MST96296.1"/>
    <property type="molecule type" value="Genomic_DNA"/>
</dbReference>
<dbReference type="Proteomes" id="UP000435649">
    <property type="component" value="Unassembled WGS sequence"/>
</dbReference>
<sequence length="154" mass="17051">MIKFSVARLEKEPIELVGDEPAEWLEIEPSELLSVTAPVHYDLLAKAVSGGALVEGKVRTSLSGTCGRCLEPVSCDVENSGVCLFYELPEEDELDITEDVRAEMLLELPMNLLCSEECRGLCPHCGKNLNREKCACRDEEEPDARWGALDNLKL</sequence>
<dbReference type="InterPro" id="IPR003772">
    <property type="entry name" value="YceD"/>
</dbReference>
<protein>
    <submittedName>
        <fullName evidence="1">DUF177 domain-containing protein</fullName>
    </submittedName>
</protein>
<dbReference type="RefSeq" id="WP_106053902.1">
    <property type="nucleotide sequence ID" value="NZ_CALXOB010000006.1"/>
</dbReference>
<proteinExistence type="predicted"/>
<comment type="caution">
    <text evidence="1">The sequence shown here is derived from an EMBL/GenBank/DDBJ whole genome shotgun (WGS) entry which is preliminary data.</text>
</comment>
<evidence type="ECO:0000313" key="2">
    <source>
        <dbReference type="Proteomes" id="UP000435649"/>
    </source>
</evidence>
<organism evidence="1 2">
    <name type="scientific">Victivallis lenta</name>
    <dbReference type="NCBI Taxonomy" id="2606640"/>
    <lineage>
        <taxon>Bacteria</taxon>
        <taxon>Pseudomonadati</taxon>
        <taxon>Lentisphaerota</taxon>
        <taxon>Lentisphaeria</taxon>
        <taxon>Victivallales</taxon>
        <taxon>Victivallaceae</taxon>
        <taxon>Victivallis</taxon>
    </lineage>
</organism>
<gene>
    <name evidence="1" type="ORF">FYJ85_04440</name>
</gene>
<dbReference type="PANTHER" id="PTHR34374:SF1">
    <property type="entry name" value="LARGE RIBOSOMAL RNA SUBUNIT ACCUMULATION PROTEIN YCED HOMOLOG 1, CHLOROPLASTIC"/>
    <property type="match status" value="1"/>
</dbReference>
<keyword evidence="2" id="KW-1185">Reference proteome</keyword>
<dbReference type="PANTHER" id="PTHR34374">
    <property type="entry name" value="LARGE RIBOSOMAL RNA SUBUNIT ACCUMULATION PROTEIN YCED HOMOLOG 1, CHLOROPLASTIC"/>
    <property type="match status" value="1"/>
</dbReference>
<dbReference type="AlphaFoldDB" id="A0A844FYW2"/>
<evidence type="ECO:0000313" key="1">
    <source>
        <dbReference type="EMBL" id="MST96296.1"/>
    </source>
</evidence>
<name>A0A844FYW2_9BACT</name>
<accession>A0A844FYW2</accession>
<dbReference type="Pfam" id="PF02620">
    <property type="entry name" value="YceD"/>
    <property type="match status" value="1"/>
</dbReference>